<dbReference type="FunFam" id="1.10.150.310:FF:000001">
    <property type="entry name" value="RNA-binding transcriptional accessory protein"/>
    <property type="match status" value="1"/>
</dbReference>
<dbReference type="Pfam" id="PF00575">
    <property type="entry name" value="S1"/>
    <property type="match status" value="1"/>
</dbReference>
<dbReference type="RefSeq" id="WP_181660257.1">
    <property type="nucleotide sequence ID" value="NZ_JACEHE010000018.1"/>
</dbReference>
<dbReference type="InterPro" id="IPR012340">
    <property type="entry name" value="NA-bd_OB-fold"/>
</dbReference>
<dbReference type="Pfam" id="PF09371">
    <property type="entry name" value="Tex_N"/>
    <property type="match status" value="1"/>
</dbReference>
<dbReference type="InterPro" id="IPR018974">
    <property type="entry name" value="Tex-like_N"/>
</dbReference>
<dbReference type="InterPro" id="IPR010994">
    <property type="entry name" value="RuvA_2-like"/>
</dbReference>
<dbReference type="GO" id="GO:0003729">
    <property type="term" value="F:mRNA binding"/>
    <property type="evidence" value="ECO:0007669"/>
    <property type="project" value="TreeGrafter"/>
</dbReference>
<reference evidence="4 5" key="1">
    <citation type="submission" date="2020-07" db="EMBL/GenBank/DDBJ databases">
        <title>Streptomyces isolated from Indian soil.</title>
        <authorList>
            <person name="Mandal S."/>
            <person name="Maiti P.K."/>
        </authorList>
    </citation>
    <scope>NUCLEOTIDE SEQUENCE [LARGE SCALE GENOMIC DNA]</scope>
    <source>
        <strain evidence="4 5">PSKA28</strain>
    </source>
</reference>
<dbReference type="SUPFAM" id="SSF53098">
    <property type="entry name" value="Ribonuclease H-like"/>
    <property type="match status" value="1"/>
</dbReference>
<dbReference type="Gene3D" id="1.10.10.650">
    <property type="entry name" value="RuvA domain 2-like"/>
    <property type="match status" value="1"/>
</dbReference>
<dbReference type="InterPro" id="IPR041692">
    <property type="entry name" value="HHH_9"/>
</dbReference>
<comment type="caution">
    <text evidence="4">The sequence shown here is derived from an EMBL/GenBank/DDBJ whole genome shotgun (WGS) entry which is preliminary data.</text>
</comment>
<evidence type="ECO:0000313" key="5">
    <source>
        <dbReference type="Proteomes" id="UP000545761"/>
    </source>
</evidence>
<dbReference type="SUPFAM" id="SSF158832">
    <property type="entry name" value="Tex N-terminal region-like"/>
    <property type="match status" value="1"/>
</dbReference>
<dbReference type="EMBL" id="JACEHE010000018">
    <property type="protein sequence ID" value="MBA2949322.1"/>
    <property type="molecule type" value="Genomic_DNA"/>
</dbReference>
<evidence type="ECO:0000313" key="4">
    <source>
        <dbReference type="EMBL" id="MBA2949322.1"/>
    </source>
</evidence>
<proteinExistence type="predicted"/>
<dbReference type="GO" id="GO:0006412">
    <property type="term" value="P:translation"/>
    <property type="evidence" value="ECO:0007669"/>
    <property type="project" value="TreeGrafter"/>
</dbReference>
<dbReference type="InterPro" id="IPR003029">
    <property type="entry name" value="S1_domain"/>
</dbReference>
<dbReference type="PANTHER" id="PTHR10724">
    <property type="entry name" value="30S RIBOSOMAL PROTEIN S1"/>
    <property type="match status" value="1"/>
</dbReference>
<feature type="compositionally biased region" description="Low complexity" evidence="2">
    <location>
        <begin position="745"/>
        <end position="758"/>
    </location>
</feature>
<dbReference type="GO" id="GO:0003735">
    <property type="term" value="F:structural constituent of ribosome"/>
    <property type="evidence" value="ECO:0007669"/>
    <property type="project" value="TreeGrafter"/>
</dbReference>
<dbReference type="Gene3D" id="1.10.3500.10">
    <property type="entry name" value="Tex N-terminal region-like"/>
    <property type="match status" value="1"/>
</dbReference>
<dbReference type="Gene3D" id="1.10.150.310">
    <property type="entry name" value="Tex RuvX-like domain-like"/>
    <property type="match status" value="1"/>
</dbReference>
<evidence type="ECO:0000256" key="1">
    <source>
        <dbReference type="PROSITE-ProRule" id="PRU00182"/>
    </source>
</evidence>
<dbReference type="Pfam" id="PF22706">
    <property type="entry name" value="Tex_central_region"/>
    <property type="match status" value="1"/>
</dbReference>
<evidence type="ECO:0000256" key="2">
    <source>
        <dbReference type="SAM" id="MobiDB-lite"/>
    </source>
</evidence>
<keyword evidence="1" id="KW-0694">RNA-binding</keyword>
<dbReference type="InterPro" id="IPR032639">
    <property type="entry name" value="Tex_YqgF"/>
</dbReference>
<accession>A0A7W0IBE9</accession>
<dbReference type="GO" id="GO:0005737">
    <property type="term" value="C:cytoplasm"/>
    <property type="evidence" value="ECO:0007669"/>
    <property type="project" value="UniProtKB-ARBA"/>
</dbReference>
<dbReference type="AlphaFoldDB" id="A0A7W0IBE9"/>
<dbReference type="FunFam" id="3.30.420.140:FF:000001">
    <property type="entry name" value="RNA-binding transcriptional accessory protein"/>
    <property type="match status" value="1"/>
</dbReference>
<dbReference type="GO" id="GO:0006139">
    <property type="term" value="P:nucleobase-containing compound metabolic process"/>
    <property type="evidence" value="ECO:0007669"/>
    <property type="project" value="InterPro"/>
</dbReference>
<dbReference type="Proteomes" id="UP000545761">
    <property type="component" value="Unassembled WGS sequence"/>
</dbReference>
<dbReference type="Gene3D" id="3.30.420.140">
    <property type="entry name" value="YqgF/RNase H-like domain"/>
    <property type="match status" value="1"/>
</dbReference>
<evidence type="ECO:0000259" key="3">
    <source>
        <dbReference type="PROSITE" id="PS50126"/>
    </source>
</evidence>
<feature type="region of interest" description="Disordered" evidence="2">
    <location>
        <begin position="725"/>
        <end position="794"/>
    </location>
</feature>
<organism evidence="4 5">
    <name type="scientific">Streptomyces himalayensis subsp. himalayensis</name>
    <dbReference type="NCBI Taxonomy" id="2756131"/>
    <lineage>
        <taxon>Bacteria</taxon>
        <taxon>Bacillati</taxon>
        <taxon>Actinomycetota</taxon>
        <taxon>Actinomycetes</taxon>
        <taxon>Kitasatosporales</taxon>
        <taxon>Streptomycetaceae</taxon>
        <taxon>Streptomyces</taxon>
        <taxon>Streptomyces himalayensis</taxon>
    </lineage>
</organism>
<gene>
    <name evidence="4" type="ORF">H1D24_26725</name>
</gene>
<dbReference type="SMART" id="SM00732">
    <property type="entry name" value="YqgFc"/>
    <property type="match status" value="1"/>
</dbReference>
<dbReference type="PROSITE" id="PS50126">
    <property type="entry name" value="S1"/>
    <property type="match status" value="1"/>
</dbReference>
<dbReference type="PANTHER" id="PTHR10724:SF10">
    <property type="entry name" value="S1 RNA-BINDING DOMAIN-CONTAINING PROTEIN 1"/>
    <property type="match status" value="1"/>
</dbReference>
<sequence length="794" mass="85684">MTTPLVGSIEGRIAEELGVRERQVKAAVELLDGGSTVPFIARYRKEATEMLDDAQLRTLEERLRYLRELEERRTAILDSVREQGKLTEELEAQIRGAETKARLEDIYLPFKPKRRTKAQIAREAGLEPLAEGLLGDPSVEPVAAAAAFVDADKGVADPQAALDGARAILTEGFSEDADLIGELRERMWTRGRLAAKVREGKEEAGAKFADYFDFDEPFTELPSHRILAMLRGEKEEVLDLVLEPEEPRDEPGPSSYEAIIASRFGVAERGRPADKWLVDTVRWAWRTRILVHLGIDLRLRLRTAAEDEAVQVFAANLRDLLLAAPAGTRATLGLDPGFRTGVKVAVVDATGKVVATDVIYPHVPQNKWDEAIAKLARLAKEHAVELIAIGNGTASRETDKLAGELITKHPELKLTKVMVSEAGASVYSASAFASQELPGMDVSLRGAVSIARRLQDPLAELVKIDPKSIGVGQYQHDLSEVKLSRSLDAVVEDCVNGVGVDVNTASAPLLARVSGISSGLAENIVAHRDSNGPFRSRQALKDVARLGPKAYEQCAGFLRIRGGDDPLDSSSVHPEAYPVVRRMVKTTGSDVASLIGNTGVLRSLHADEFVDETFGLPTVTDILRELEKPGRDPRPAFKTATFKEGVEKISDLSSGMVLEGVVTNVAAFGAFVDVGVHQDGLVHVSAMSKTFVKDPRDVVKPGDIVKVKVLDVDIPRKRISLTLRLDDEAAPASSSSAGGGRPQRGGRPPQQRGQQARQGRGGGGARQAPPPPANSAMADALRRAGLVDPGRGRG</sequence>
<dbReference type="Pfam" id="PF12836">
    <property type="entry name" value="HHH_3"/>
    <property type="match status" value="1"/>
</dbReference>
<dbReference type="InterPro" id="IPR006641">
    <property type="entry name" value="YqgF/RNaseH-like_dom"/>
</dbReference>
<dbReference type="InterPro" id="IPR050437">
    <property type="entry name" value="Ribos_protein_bS1-like"/>
</dbReference>
<dbReference type="InterPro" id="IPR044146">
    <property type="entry name" value="S1_Tex"/>
</dbReference>
<dbReference type="Pfam" id="PF17674">
    <property type="entry name" value="HHH_9"/>
    <property type="match status" value="1"/>
</dbReference>
<feature type="domain" description="S1 motif" evidence="3">
    <location>
        <begin position="655"/>
        <end position="724"/>
    </location>
</feature>
<dbReference type="SUPFAM" id="SSF47781">
    <property type="entry name" value="RuvA domain 2-like"/>
    <property type="match status" value="2"/>
</dbReference>
<dbReference type="InterPro" id="IPR023323">
    <property type="entry name" value="Tex-like_dom_sf"/>
</dbReference>
<dbReference type="CDD" id="cd05685">
    <property type="entry name" value="S1_Tex"/>
    <property type="match status" value="1"/>
</dbReference>
<protein>
    <submittedName>
        <fullName evidence="4">RNA-binding transcriptional accessory protein</fullName>
    </submittedName>
</protein>
<dbReference type="Pfam" id="PF16921">
    <property type="entry name" value="Tex_YqgF"/>
    <property type="match status" value="1"/>
</dbReference>
<dbReference type="FunFam" id="1.10.10.650:FF:000001">
    <property type="entry name" value="S1 RNA-binding domain 1"/>
    <property type="match status" value="1"/>
</dbReference>
<dbReference type="FunFam" id="2.40.50.140:FF:000051">
    <property type="entry name" value="RNA-binding transcriptional accessory protein"/>
    <property type="match status" value="1"/>
</dbReference>
<dbReference type="Gene3D" id="2.40.50.140">
    <property type="entry name" value="Nucleic acid-binding proteins"/>
    <property type="match status" value="1"/>
</dbReference>
<dbReference type="SUPFAM" id="SSF50249">
    <property type="entry name" value="Nucleic acid-binding proteins"/>
    <property type="match status" value="1"/>
</dbReference>
<dbReference type="InterPro" id="IPR023319">
    <property type="entry name" value="Tex-like_HTH_dom_sf"/>
</dbReference>
<dbReference type="SMART" id="SM00316">
    <property type="entry name" value="S1"/>
    <property type="match status" value="1"/>
</dbReference>
<dbReference type="InterPro" id="IPR055179">
    <property type="entry name" value="Tex-like_central_region"/>
</dbReference>
<dbReference type="PROSITE" id="PS50889">
    <property type="entry name" value="S4"/>
    <property type="match status" value="1"/>
</dbReference>
<dbReference type="InterPro" id="IPR037027">
    <property type="entry name" value="YqgF/RNaseH-like_dom_sf"/>
</dbReference>
<dbReference type="InterPro" id="IPR012337">
    <property type="entry name" value="RNaseH-like_sf"/>
</dbReference>
<name>A0A7W0IBE9_9ACTN</name>